<organism evidence="2 3">
    <name type="scientific">Hymenobacter ruricola</name>
    <dbReference type="NCBI Taxonomy" id="2791023"/>
    <lineage>
        <taxon>Bacteria</taxon>
        <taxon>Pseudomonadati</taxon>
        <taxon>Bacteroidota</taxon>
        <taxon>Cytophagia</taxon>
        <taxon>Cytophagales</taxon>
        <taxon>Hymenobacteraceae</taxon>
        <taxon>Hymenobacter</taxon>
    </lineage>
</organism>
<proteinExistence type="predicted"/>
<evidence type="ECO:0000256" key="1">
    <source>
        <dbReference type="SAM" id="SignalP"/>
    </source>
</evidence>
<keyword evidence="1" id="KW-0732">Signal</keyword>
<gene>
    <name evidence="2" type="ORF">I2H31_01860</name>
</gene>
<comment type="caution">
    <text evidence="2">The sequence shown here is derived from an EMBL/GenBank/DDBJ whole genome shotgun (WGS) entry which is preliminary data.</text>
</comment>
<feature type="chain" id="PRO_5046501779" description="T9SS type A sorting domain-containing protein" evidence="1">
    <location>
        <begin position="30"/>
        <end position="544"/>
    </location>
</feature>
<evidence type="ECO:0008006" key="4">
    <source>
        <dbReference type="Google" id="ProtNLM"/>
    </source>
</evidence>
<dbReference type="SUPFAM" id="SSF50998">
    <property type="entry name" value="Quinoprotein alcohol dehydrogenase-like"/>
    <property type="match status" value="1"/>
</dbReference>
<dbReference type="PANTHER" id="PTHR42754">
    <property type="entry name" value="ENDOGLUCANASE"/>
    <property type="match status" value="1"/>
</dbReference>
<protein>
    <recommendedName>
        <fullName evidence="4">T9SS type A sorting domain-containing protein</fullName>
    </recommendedName>
</protein>
<evidence type="ECO:0000313" key="2">
    <source>
        <dbReference type="EMBL" id="MBF9219836.1"/>
    </source>
</evidence>
<dbReference type="InterPro" id="IPR011047">
    <property type="entry name" value="Quinoprotein_ADH-like_sf"/>
</dbReference>
<accession>A0ABS0HYQ1</accession>
<dbReference type="Proteomes" id="UP000618931">
    <property type="component" value="Unassembled WGS sequence"/>
</dbReference>
<reference evidence="2 3" key="1">
    <citation type="submission" date="2020-11" db="EMBL/GenBank/DDBJ databases">
        <authorList>
            <person name="Kim M.K."/>
        </authorList>
    </citation>
    <scope>NUCLEOTIDE SEQUENCE [LARGE SCALE GENOMIC DNA]</scope>
    <source>
        <strain evidence="2 3">BT662</strain>
    </source>
</reference>
<dbReference type="EMBL" id="JADQDM010000001">
    <property type="protein sequence ID" value="MBF9219836.1"/>
    <property type="molecule type" value="Genomic_DNA"/>
</dbReference>
<dbReference type="RefSeq" id="WP_196291302.1">
    <property type="nucleotide sequence ID" value="NZ_JADQDM010000001.1"/>
</dbReference>
<dbReference type="PANTHER" id="PTHR42754:SF1">
    <property type="entry name" value="LIPOPROTEIN"/>
    <property type="match status" value="1"/>
</dbReference>
<name>A0ABS0HYQ1_9BACT</name>
<keyword evidence="3" id="KW-1185">Reference proteome</keyword>
<sequence length="544" mass="57280">MNVSLRARQRLAACFFALSSLLAHHFAAAQAPPQQWDRTLGGTGNDYARGIHQLSDGGYLVAGDSDSGLTGDKSQPSHGDRDYWVIRLDAAGNKLWDRRFGGSDTDELNAVQPTADGGFLLGGTSYSGASGDRTQPSRGFADYWVVKLDANGNKLWDRAYGGSGADALTCLRQTPDGGFLLAGASDSGPGGDRSQPGQGQEDYWVLRLDATGNKLWDRAYGGPDRDEPAALEITPEGGFVVGGTSFSGIGGDKTQPARGGGDYWVVKLTPTGAKQWDQTFGGSQYDKFFALGVAANSGYLLGGGSFSDRDGDKTQPNQGMEDFWVVKLEANGTRQWDRTLGGNAYDELHDLRPTPDGGWVLGGGSRSVASGDKSQPSRGVYDFWVVKLDHAGATQWEKTLGGNSYDELAALQPTADGGYVLAGYAASGISGEKSQASRGGGDFWVVKLGSVVAGTAAAASTATLQAYPNPARVRFRLPLPATAPRTGLQLTLLDATGRTVFTQALPTTPGSEVTVEPGAQPPGLYLLRLVGPAGYLATQRLQLH</sequence>
<feature type="signal peptide" evidence="1">
    <location>
        <begin position="1"/>
        <end position="29"/>
    </location>
</feature>
<evidence type="ECO:0000313" key="3">
    <source>
        <dbReference type="Proteomes" id="UP000618931"/>
    </source>
</evidence>